<dbReference type="Pfam" id="PF13673">
    <property type="entry name" value="Acetyltransf_10"/>
    <property type="match status" value="1"/>
</dbReference>
<evidence type="ECO:0000256" key="10">
    <source>
        <dbReference type="ARBA" id="ARBA00022691"/>
    </source>
</evidence>
<evidence type="ECO:0000256" key="13">
    <source>
        <dbReference type="ARBA" id="ARBA00033392"/>
    </source>
</evidence>
<dbReference type="SUPFAM" id="SSF75217">
    <property type="entry name" value="alpha/beta knot"/>
    <property type="match status" value="1"/>
</dbReference>
<evidence type="ECO:0000256" key="9">
    <source>
        <dbReference type="ARBA" id="ARBA00022679"/>
    </source>
</evidence>
<dbReference type="GeneID" id="99749252"/>
<dbReference type="HAMAP" id="MF_00605">
    <property type="entry name" value="TrmD"/>
    <property type="match status" value="1"/>
</dbReference>
<evidence type="ECO:0000313" key="20">
    <source>
        <dbReference type="Proteomes" id="UP000446657"/>
    </source>
</evidence>
<evidence type="ECO:0000256" key="14">
    <source>
        <dbReference type="ARBA" id="ARBA00047783"/>
    </source>
</evidence>
<dbReference type="PROSITE" id="PS51186">
    <property type="entry name" value="GNAT"/>
    <property type="match status" value="1"/>
</dbReference>
<dbReference type="InterPro" id="IPR023148">
    <property type="entry name" value="tRNA_m1G_MeTrfase_C_sf"/>
</dbReference>
<dbReference type="GO" id="GO:0016747">
    <property type="term" value="F:acyltransferase activity, transferring groups other than amino-acyl groups"/>
    <property type="evidence" value="ECO:0007669"/>
    <property type="project" value="InterPro"/>
</dbReference>
<dbReference type="Pfam" id="PF01746">
    <property type="entry name" value="tRNA_m1G_MT"/>
    <property type="match status" value="1"/>
</dbReference>
<dbReference type="GO" id="GO:0052906">
    <property type="term" value="F:tRNA (guanine(37)-N1)-methyltransferase activity"/>
    <property type="evidence" value="ECO:0007669"/>
    <property type="project" value="UniProtKB-UniRule"/>
</dbReference>
<keyword evidence="19" id="KW-1185">Reference proteome</keyword>
<dbReference type="EC" id="2.1.1.228" evidence="5 15"/>
<evidence type="ECO:0000256" key="4">
    <source>
        <dbReference type="ARBA" id="ARBA00011738"/>
    </source>
</evidence>
<comment type="catalytic activity">
    <reaction evidence="14 15">
        <text>guanosine(37) in tRNA + S-adenosyl-L-methionine = N(1)-methylguanosine(37) in tRNA + S-adenosyl-L-homocysteine + H(+)</text>
        <dbReference type="Rhea" id="RHEA:36899"/>
        <dbReference type="Rhea" id="RHEA-COMP:10145"/>
        <dbReference type="Rhea" id="RHEA-COMP:10147"/>
        <dbReference type="ChEBI" id="CHEBI:15378"/>
        <dbReference type="ChEBI" id="CHEBI:57856"/>
        <dbReference type="ChEBI" id="CHEBI:59789"/>
        <dbReference type="ChEBI" id="CHEBI:73542"/>
        <dbReference type="ChEBI" id="CHEBI:74269"/>
        <dbReference type="EC" id="2.1.1.228"/>
    </reaction>
</comment>
<dbReference type="InterPro" id="IPR016181">
    <property type="entry name" value="Acyl_CoA_acyltransferase"/>
</dbReference>
<evidence type="ECO:0000256" key="1">
    <source>
        <dbReference type="ARBA" id="ARBA00002634"/>
    </source>
</evidence>
<dbReference type="NCBIfam" id="TIGR00088">
    <property type="entry name" value="trmD"/>
    <property type="match status" value="1"/>
</dbReference>
<evidence type="ECO:0000256" key="11">
    <source>
        <dbReference type="ARBA" id="ARBA00022694"/>
    </source>
</evidence>
<dbReference type="SUPFAM" id="SSF55729">
    <property type="entry name" value="Acyl-CoA N-acyltransferases (Nat)"/>
    <property type="match status" value="1"/>
</dbReference>
<reference evidence="17" key="1">
    <citation type="submission" date="2015-05" db="EMBL/GenBank/DDBJ databases">
        <authorList>
            <person name="Wang D.B."/>
            <person name="Wang M."/>
        </authorList>
    </citation>
    <scope>NUCLEOTIDE SEQUENCE [LARGE SCALE GENOMIC DNA]</scope>
    <source>
        <strain evidence="17">M72</strain>
    </source>
</reference>
<evidence type="ECO:0000259" key="16">
    <source>
        <dbReference type="PROSITE" id="PS51186"/>
    </source>
</evidence>
<keyword evidence="8 15" id="KW-0489">Methyltransferase</keyword>
<comment type="similarity">
    <text evidence="3 15">Belongs to the RNA methyltransferase TrmD family.</text>
</comment>
<dbReference type="EMBL" id="WNAL01000011">
    <property type="protein sequence ID" value="MTR81447.1"/>
    <property type="molecule type" value="Genomic_DNA"/>
</dbReference>
<dbReference type="PANTHER" id="PTHR46417:SF1">
    <property type="entry name" value="TRNA (GUANINE-N(1)-)-METHYLTRANSFERASE"/>
    <property type="match status" value="1"/>
</dbReference>
<dbReference type="Gene3D" id="3.40.1280.10">
    <property type="match status" value="1"/>
</dbReference>
<feature type="binding site" evidence="15">
    <location>
        <position position="115"/>
    </location>
    <ligand>
        <name>S-adenosyl-L-methionine</name>
        <dbReference type="ChEBI" id="CHEBI:59789"/>
    </ligand>
</feature>
<name>A0A0M6WUL2_9FIRM</name>
<reference evidence="19" key="2">
    <citation type="submission" date="2015-05" db="EMBL/GenBank/DDBJ databases">
        <authorList>
            <consortium name="Pathogen Informatics"/>
        </authorList>
    </citation>
    <scope>NUCLEOTIDE SEQUENCE [LARGE SCALE GENOMIC DNA]</scope>
    <source>
        <strain evidence="19">M72</strain>
    </source>
</reference>
<dbReference type="FunFam" id="3.40.1280.10:FF:000001">
    <property type="entry name" value="tRNA (guanine-N(1)-)-methyltransferase"/>
    <property type="match status" value="1"/>
</dbReference>
<comment type="subunit">
    <text evidence="4 15">Homodimer.</text>
</comment>
<gene>
    <name evidence="15 18" type="primary">trmD</name>
    <name evidence="18" type="ORF">GMD30_06885</name>
    <name evidence="17" type="ORF">M72_12361</name>
</gene>
<feature type="domain" description="N-acetyltransferase" evidence="16">
    <location>
        <begin position="354"/>
        <end position="476"/>
    </location>
</feature>
<evidence type="ECO:0000313" key="19">
    <source>
        <dbReference type="Proteomes" id="UP000049979"/>
    </source>
</evidence>
<dbReference type="AlphaFoldDB" id="A0A0M6WUL2"/>
<dbReference type="Gene3D" id="1.10.1270.20">
    <property type="entry name" value="tRNA(m1g37)methyltransferase, domain 2"/>
    <property type="match status" value="1"/>
</dbReference>
<evidence type="ECO:0000256" key="12">
    <source>
        <dbReference type="ARBA" id="ARBA00029736"/>
    </source>
</evidence>
<proteinExistence type="inferred from homology"/>
<evidence type="ECO:0000256" key="15">
    <source>
        <dbReference type="HAMAP-Rule" id="MF_00605"/>
    </source>
</evidence>
<dbReference type="NCBIfam" id="NF000648">
    <property type="entry name" value="PRK00026.1"/>
    <property type="match status" value="1"/>
</dbReference>
<dbReference type="CDD" id="cd18080">
    <property type="entry name" value="TrmD-like"/>
    <property type="match status" value="1"/>
</dbReference>
<dbReference type="Gene3D" id="3.40.630.30">
    <property type="match status" value="1"/>
</dbReference>
<evidence type="ECO:0000256" key="2">
    <source>
        <dbReference type="ARBA" id="ARBA00004496"/>
    </source>
</evidence>
<comment type="subcellular location">
    <subcellularLocation>
        <location evidence="2 15">Cytoplasm</location>
    </subcellularLocation>
</comment>
<protein>
    <recommendedName>
        <fullName evidence="6 15">tRNA (guanine-N(1)-)-methyltransferase</fullName>
        <ecNumber evidence="5 15">2.1.1.228</ecNumber>
    </recommendedName>
    <alternativeName>
        <fullName evidence="12 15">M1G-methyltransferase</fullName>
    </alternativeName>
    <alternativeName>
        <fullName evidence="13 15">tRNA [GM37] methyltransferase</fullName>
    </alternativeName>
</protein>
<dbReference type="InterPro" id="IPR029026">
    <property type="entry name" value="tRNA_m1G_MTases_N"/>
</dbReference>
<organism evidence="17 19">
    <name type="scientific">Roseburia faecis</name>
    <dbReference type="NCBI Taxonomy" id="301302"/>
    <lineage>
        <taxon>Bacteria</taxon>
        <taxon>Bacillati</taxon>
        <taxon>Bacillota</taxon>
        <taxon>Clostridia</taxon>
        <taxon>Lachnospirales</taxon>
        <taxon>Lachnospiraceae</taxon>
        <taxon>Roseburia</taxon>
    </lineage>
</organism>
<dbReference type="PANTHER" id="PTHR46417">
    <property type="entry name" value="TRNA (GUANINE-N(1)-)-METHYLTRANSFERASE"/>
    <property type="match status" value="1"/>
</dbReference>
<accession>A0A0M6WUL2</accession>
<evidence type="ECO:0000256" key="3">
    <source>
        <dbReference type="ARBA" id="ARBA00007630"/>
    </source>
</evidence>
<sequence>MKFHVLTLFPDMVMQGLMTSITGRAVQQKKIDIDAVNIRDYTQDKHGRVDDYPYGGGAGMLMQAQPVYDACQSVMEKIPQNKKKRVIYVTPQGIPFTQAKARELAAQDELLLLCGHYEGIDERVLEEVVTDYISIGDYVLTGGELAAMVIVDAVARLVPGVLGNEQSALTESFHGELLEHPQYSRPDVWHGKKVPEVLLSGNQKHIDAWKKEQSILRTKERRPDLYARYVRLQECRQLLMKQKLLHIDMIELINRGRAQLLYFGQGQILLKDMEYEIYFHACVDPSRLPDIRTWTLPVEKIPLAVLHQEEMIPYFQKRYGLNQECECYQAVYTRHEKLPVRGLYRPDLTREDGLSMRRLQREDFPQVISFYHGCCDEDYLRSRIQDGMLVGAFYDEKLAGFIGQHCEGSIGMLMVAPKFQRRHIAMTLETYAANCMLEQGKIPFAQIITDNEKSKRLQEKEGFCLSRDKIFWMCEK</sequence>
<evidence type="ECO:0000256" key="5">
    <source>
        <dbReference type="ARBA" id="ARBA00012807"/>
    </source>
</evidence>
<dbReference type="InterPro" id="IPR002649">
    <property type="entry name" value="tRNA_m1G_MeTrfase_TrmD"/>
</dbReference>
<evidence type="ECO:0000256" key="7">
    <source>
        <dbReference type="ARBA" id="ARBA00022490"/>
    </source>
</evidence>
<keyword evidence="10 15" id="KW-0949">S-adenosyl-L-methionine</keyword>
<dbReference type="InterPro" id="IPR000182">
    <property type="entry name" value="GNAT_dom"/>
</dbReference>
<dbReference type="RefSeq" id="WP_055068463.1">
    <property type="nucleotide sequence ID" value="NZ_CP173697.1"/>
</dbReference>
<evidence type="ECO:0000313" key="17">
    <source>
        <dbReference type="EMBL" id="CRL41452.1"/>
    </source>
</evidence>
<dbReference type="Proteomes" id="UP000446657">
    <property type="component" value="Unassembled WGS sequence"/>
</dbReference>
<dbReference type="EMBL" id="CVRR01000048">
    <property type="protein sequence ID" value="CRL41452.1"/>
    <property type="molecule type" value="Genomic_DNA"/>
</dbReference>
<dbReference type="GO" id="GO:0005829">
    <property type="term" value="C:cytosol"/>
    <property type="evidence" value="ECO:0007669"/>
    <property type="project" value="TreeGrafter"/>
</dbReference>
<keyword evidence="7 15" id="KW-0963">Cytoplasm</keyword>
<dbReference type="InterPro" id="IPR016009">
    <property type="entry name" value="tRNA_MeTrfase_TRMD/TRM10"/>
</dbReference>
<evidence type="ECO:0000256" key="8">
    <source>
        <dbReference type="ARBA" id="ARBA00022603"/>
    </source>
</evidence>
<dbReference type="STRING" id="301302.ERS852420_01332"/>
<keyword evidence="11 15" id="KW-0819">tRNA processing</keyword>
<reference evidence="18 20" key="3">
    <citation type="journal article" date="2019" name="Nat. Med.">
        <title>A library of human gut bacterial isolates paired with longitudinal multiomics data enables mechanistic microbiome research.</title>
        <authorList>
            <person name="Poyet M."/>
            <person name="Groussin M."/>
            <person name="Gibbons S.M."/>
            <person name="Avila-Pacheco J."/>
            <person name="Jiang X."/>
            <person name="Kearney S.M."/>
            <person name="Perrotta A.R."/>
            <person name="Berdy B."/>
            <person name="Zhao S."/>
            <person name="Lieberman T.D."/>
            <person name="Swanson P.K."/>
            <person name="Smith M."/>
            <person name="Roesemann S."/>
            <person name="Alexander J.E."/>
            <person name="Rich S.A."/>
            <person name="Livny J."/>
            <person name="Vlamakis H."/>
            <person name="Clish C."/>
            <person name="Bullock K."/>
            <person name="Deik A."/>
            <person name="Scott J."/>
            <person name="Pierce K.A."/>
            <person name="Xavier R.J."/>
            <person name="Alm E.J."/>
        </authorList>
    </citation>
    <scope>NUCLEOTIDE SEQUENCE [LARGE SCALE GENOMIC DNA]</scope>
    <source>
        <strain evidence="18 20">BIOML-A1</strain>
    </source>
</reference>
<dbReference type="GO" id="GO:0002939">
    <property type="term" value="P:tRNA N1-guanine methylation"/>
    <property type="evidence" value="ECO:0007669"/>
    <property type="project" value="TreeGrafter"/>
</dbReference>
<dbReference type="Proteomes" id="UP000049979">
    <property type="component" value="Unassembled WGS sequence"/>
</dbReference>
<evidence type="ECO:0000313" key="18">
    <source>
        <dbReference type="EMBL" id="MTR81447.1"/>
    </source>
</evidence>
<keyword evidence="9 15" id="KW-0808">Transferase</keyword>
<dbReference type="OrthoDB" id="9807416at2"/>
<evidence type="ECO:0000256" key="6">
    <source>
        <dbReference type="ARBA" id="ARBA00014679"/>
    </source>
</evidence>
<comment type="function">
    <text evidence="1 15">Specifically methylates guanosine-37 in various tRNAs.</text>
</comment>
<dbReference type="InterPro" id="IPR029028">
    <property type="entry name" value="Alpha/beta_knot_MTases"/>
</dbReference>
<feature type="binding site" evidence="15">
    <location>
        <begin position="135"/>
        <end position="140"/>
    </location>
    <ligand>
        <name>S-adenosyl-L-methionine</name>
        <dbReference type="ChEBI" id="CHEBI:59789"/>
    </ligand>
</feature>